<dbReference type="CDD" id="cd04784">
    <property type="entry name" value="HTH_CadR-PbrR"/>
    <property type="match status" value="1"/>
</dbReference>
<organism evidence="3 4">
    <name type="scientific">Simplicispira metamorpha</name>
    <dbReference type="NCBI Taxonomy" id="80881"/>
    <lineage>
        <taxon>Bacteria</taxon>
        <taxon>Pseudomonadati</taxon>
        <taxon>Pseudomonadota</taxon>
        <taxon>Betaproteobacteria</taxon>
        <taxon>Burkholderiales</taxon>
        <taxon>Comamonadaceae</taxon>
        <taxon>Simplicispira</taxon>
    </lineage>
</organism>
<dbReference type="PANTHER" id="PTHR30204:SF92">
    <property type="entry name" value="HTH-TYPE TRANSCRIPTIONAL REGULATOR ZNTR"/>
    <property type="match status" value="1"/>
</dbReference>
<dbReference type="InterPro" id="IPR047057">
    <property type="entry name" value="MerR_fam"/>
</dbReference>
<dbReference type="GO" id="GO:0046872">
    <property type="term" value="F:metal ion binding"/>
    <property type="evidence" value="ECO:0007669"/>
    <property type="project" value="InterPro"/>
</dbReference>
<protein>
    <submittedName>
        <fullName evidence="3">DNA-binding transcriptional MerR regulator</fullName>
    </submittedName>
</protein>
<evidence type="ECO:0000259" key="2">
    <source>
        <dbReference type="PROSITE" id="PS50937"/>
    </source>
</evidence>
<dbReference type="Gene3D" id="1.10.1660.10">
    <property type="match status" value="1"/>
</dbReference>
<evidence type="ECO:0000313" key="3">
    <source>
        <dbReference type="EMBL" id="TCP17672.1"/>
    </source>
</evidence>
<dbReference type="SMART" id="SM00422">
    <property type="entry name" value="HTH_MERR"/>
    <property type="match status" value="1"/>
</dbReference>
<comment type="caution">
    <text evidence="3">The sequence shown here is derived from an EMBL/GenBank/DDBJ whole genome shotgun (WGS) entry which is preliminary data.</text>
</comment>
<name>A0A4R2N9J2_9BURK</name>
<keyword evidence="1 3" id="KW-0238">DNA-binding</keyword>
<dbReference type="AlphaFoldDB" id="A0A4R2N9J2"/>
<dbReference type="Pfam" id="PF13411">
    <property type="entry name" value="MerR_1"/>
    <property type="match status" value="1"/>
</dbReference>
<evidence type="ECO:0000256" key="1">
    <source>
        <dbReference type="ARBA" id="ARBA00023125"/>
    </source>
</evidence>
<dbReference type="InterPro" id="IPR009061">
    <property type="entry name" value="DNA-bd_dom_put_sf"/>
</dbReference>
<evidence type="ECO:0000313" key="4">
    <source>
        <dbReference type="Proteomes" id="UP000295182"/>
    </source>
</evidence>
<keyword evidence="4" id="KW-1185">Reference proteome</keyword>
<dbReference type="PROSITE" id="PS50937">
    <property type="entry name" value="HTH_MERR_2"/>
    <property type="match status" value="1"/>
</dbReference>
<dbReference type="GO" id="GO:0003700">
    <property type="term" value="F:DNA-binding transcription factor activity"/>
    <property type="evidence" value="ECO:0007669"/>
    <property type="project" value="InterPro"/>
</dbReference>
<gene>
    <name evidence="3" type="ORF">EV674_11113</name>
</gene>
<dbReference type="GO" id="GO:0003677">
    <property type="term" value="F:DNA binding"/>
    <property type="evidence" value="ECO:0007669"/>
    <property type="project" value="UniProtKB-KW"/>
</dbReference>
<dbReference type="Proteomes" id="UP000295182">
    <property type="component" value="Unassembled WGS sequence"/>
</dbReference>
<dbReference type="PANTHER" id="PTHR30204">
    <property type="entry name" value="REDOX-CYCLING DRUG-SENSING TRANSCRIPTIONAL ACTIVATOR SOXR"/>
    <property type="match status" value="1"/>
</dbReference>
<dbReference type="EMBL" id="SLXH01000011">
    <property type="protein sequence ID" value="TCP17672.1"/>
    <property type="molecule type" value="Genomic_DNA"/>
</dbReference>
<sequence length="153" mass="17273">MSDSVAQWRIGEAARRSGVSAVNIRYYEKESLLKAHGRSASSYRLYSDSDIHQLRFIRLCRAMDMSLDEVRTLLALDWARKSDCDAARDALDAHLSHVRTRLQELHALERDLQTLRNRCDGSDDHCHIIAALHAQADAQALSAPRSAPAKRHV</sequence>
<dbReference type="SUPFAM" id="SSF46955">
    <property type="entry name" value="Putative DNA-binding domain"/>
    <property type="match status" value="1"/>
</dbReference>
<dbReference type="PRINTS" id="PR00040">
    <property type="entry name" value="HTHMERR"/>
</dbReference>
<dbReference type="InterPro" id="IPR011791">
    <property type="entry name" value="CadR-PbrR"/>
</dbReference>
<reference evidence="3 4" key="1">
    <citation type="submission" date="2019-03" db="EMBL/GenBank/DDBJ databases">
        <title>Genomic Encyclopedia of Type Strains, Phase IV (KMG-IV): sequencing the most valuable type-strain genomes for metagenomic binning, comparative biology and taxonomic classification.</title>
        <authorList>
            <person name="Goeker M."/>
        </authorList>
    </citation>
    <scope>NUCLEOTIDE SEQUENCE [LARGE SCALE GENOMIC DNA]</scope>
    <source>
        <strain evidence="3 4">DSM 1837</strain>
    </source>
</reference>
<feature type="domain" description="HTH merR-type" evidence="2">
    <location>
        <begin position="7"/>
        <end position="76"/>
    </location>
</feature>
<dbReference type="InterPro" id="IPR000551">
    <property type="entry name" value="MerR-type_HTH_dom"/>
</dbReference>
<dbReference type="OrthoDB" id="9808480at2"/>
<proteinExistence type="predicted"/>
<dbReference type="GO" id="GO:0045893">
    <property type="term" value="P:positive regulation of DNA-templated transcription"/>
    <property type="evidence" value="ECO:0007669"/>
    <property type="project" value="InterPro"/>
</dbReference>
<dbReference type="RefSeq" id="WP_119012553.1">
    <property type="nucleotide sequence ID" value="NZ_QXNC01000007.1"/>
</dbReference>
<accession>A0A4R2N9J2</accession>